<accession>A0A2T0SRT1</accession>
<dbReference type="OrthoDB" id="5193042at2"/>
<gene>
    <name evidence="2" type="ORF">CLV43_11249</name>
</gene>
<organism evidence="2 3">
    <name type="scientific">Umezawaea tangerina</name>
    <dbReference type="NCBI Taxonomy" id="84725"/>
    <lineage>
        <taxon>Bacteria</taxon>
        <taxon>Bacillati</taxon>
        <taxon>Actinomycetota</taxon>
        <taxon>Actinomycetes</taxon>
        <taxon>Pseudonocardiales</taxon>
        <taxon>Pseudonocardiaceae</taxon>
        <taxon>Umezawaea</taxon>
    </lineage>
</organism>
<feature type="domain" description="ABM" evidence="1">
    <location>
        <begin position="3"/>
        <end position="63"/>
    </location>
</feature>
<keyword evidence="2" id="KW-0503">Monooxygenase</keyword>
<dbReference type="EMBL" id="PVTF01000012">
    <property type="protein sequence ID" value="PRY36125.1"/>
    <property type="molecule type" value="Genomic_DNA"/>
</dbReference>
<dbReference type="GO" id="GO:0004497">
    <property type="term" value="F:monooxygenase activity"/>
    <property type="evidence" value="ECO:0007669"/>
    <property type="project" value="UniProtKB-KW"/>
</dbReference>
<dbReference type="InterPro" id="IPR011008">
    <property type="entry name" value="Dimeric_a/b-barrel"/>
</dbReference>
<dbReference type="Gene3D" id="3.30.70.100">
    <property type="match status" value="1"/>
</dbReference>
<dbReference type="Pfam" id="PF03992">
    <property type="entry name" value="ABM"/>
    <property type="match status" value="1"/>
</dbReference>
<dbReference type="Proteomes" id="UP000239494">
    <property type="component" value="Unassembled WGS sequence"/>
</dbReference>
<name>A0A2T0SRT1_9PSEU</name>
<comment type="caution">
    <text evidence="2">The sequence shown here is derived from an EMBL/GenBank/DDBJ whole genome shotgun (WGS) entry which is preliminary data.</text>
</comment>
<keyword evidence="2" id="KW-0560">Oxidoreductase</keyword>
<evidence type="ECO:0000313" key="3">
    <source>
        <dbReference type="Proteomes" id="UP000239494"/>
    </source>
</evidence>
<dbReference type="InterPro" id="IPR007138">
    <property type="entry name" value="ABM_dom"/>
</dbReference>
<protein>
    <submittedName>
        <fullName evidence="2">Antibiotic biosynthesis monooxygenase</fullName>
    </submittedName>
</protein>
<sequence length="127" mass="13814">MLLVCRFTVPQPDVADFTARAGRALELLIAHPGCRRGLLSRSTDEPDRWVLTVEFDSVVAYRRALSPFDVREHVIPLLSEALVDEPAAYEPVLIASDSSVTRQTSLLAQDAGTVRLGEASGPTATPR</sequence>
<proteinExistence type="predicted"/>
<evidence type="ECO:0000313" key="2">
    <source>
        <dbReference type="EMBL" id="PRY36125.1"/>
    </source>
</evidence>
<dbReference type="RefSeq" id="WP_106192603.1">
    <property type="nucleotide sequence ID" value="NZ_PVTF01000012.1"/>
</dbReference>
<reference evidence="2 3" key="1">
    <citation type="submission" date="2018-03" db="EMBL/GenBank/DDBJ databases">
        <title>Genomic Encyclopedia of Archaeal and Bacterial Type Strains, Phase II (KMG-II): from individual species to whole genera.</title>
        <authorList>
            <person name="Goeker M."/>
        </authorList>
    </citation>
    <scope>NUCLEOTIDE SEQUENCE [LARGE SCALE GENOMIC DNA]</scope>
    <source>
        <strain evidence="2 3">DSM 44720</strain>
    </source>
</reference>
<keyword evidence="3" id="KW-1185">Reference proteome</keyword>
<dbReference type="AlphaFoldDB" id="A0A2T0SRT1"/>
<evidence type="ECO:0000259" key="1">
    <source>
        <dbReference type="Pfam" id="PF03992"/>
    </source>
</evidence>
<dbReference type="SUPFAM" id="SSF54909">
    <property type="entry name" value="Dimeric alpha+beta barrel"/>
    <property type="match status" value="1"/>
</dbReference>